<evidence type="ECO:0000256" key="5">
    <source>
        <dbReference type="ARBA" id="ARBA00022989"/>
    </source>
</evidence>
<dbReference type="Proteomes" id="UP000233419">
    <property type="component" value="Chromosome"/>
</dbReference>
<dbReference type="SUPFAM" id="SSF81338">
    <property type="entry name" value="Aquaporin-like"/>
    <property type="match status" value="1"/>
</dbReference>
<dbReference type="InterPro" id="IPR050363">
    <property type="entry name" value="MIP/Aquaporin"/>
</dbReference>
<dbReference type="PANTHER" id="PTHR43829:SF9">
    <property type="entry name" value="AQUAPORIN-9"/>
    <property type="match status" value="1"/>
</dbReference>
<protein>
    <recommendedName>
        <fullName evidence="11">Aquaporin family protein</fullName>
    </recommendedName>
</protein>
<evidence type="ECO:0000256" key="6">
    <source>
        <dbReference type="ARBA" id="ARBA00023136"/>
    </source>
</evidence>
<feature type="transmembrane region" description="Helical" evidence="8">
    <location>
        <begin position="43"/>
        <end position="64"/>
    </location>
</feature>
<keyword evidence="6 8" id="KW-0472">Membrane</keyword>
<evidence type="ECO:0000256" key="4">
    <source>
        <dbReference type="ARBA" id="ARBA00022692"/>
    </source>
</evidence>
<feature type="transmembrane region" description="Helical" evidence="8">
    <location>
        <begin position="99"/>
        <end position="121"/>
    </location>
</feature>
<evidence type="ECO:0000256" key="7">
    <source>
        <dbReference type="RuleBase" id="RU000477"/>
    </source>
</evidence>
<dbReference type="Pfam" id="PF00230">
    <property type="entry name" value="MIP"/>
    <property type="match status" value="1"/>
</dbReference>
<dbReference type="GO" id="GO:0005886">
    <property type="term" value="C:plasma membrane"/>
    <property type="evidence" value="ECO:0007669"/>
    <property type="project" value="TreeGrafter"/>
</dbReference>
<dbReference type="KEGG" id="msyr:CXP39_03735"/>
<organism evidence="9 10">
    <name type="scientific">Mesoplasma syrphidae</name>
    <dbReference type="NCBI Taxonomy" id="225999"/>
    <lineage>
        <taxon>Bacteria</taxon>
        <taxon>Bacillati</taxon>
        <taxon>Mycoplasmatota</taxon>
        <taxon>Mollicutes</taxon>
        <taxon>Entomoplasmatales</taxon>
        <taxon>Entomoplasmataceae</taxon>
        <taxon>Mesoplasma</taxon>
    </lineage>
</organism>
<evidence type="ECO:0000313" key="9">
    <source>
        <dbReference type="EMBL" id="AUF83876.1"/>
    </source>
</evidence>
<keyword evidence="4 7" id="KW-0812">Transmembrane</keyword>
<keyword evidence="10" id="KW-1185">Reference proteome</keyword>
<evidence type="ECO:0000256" key="2">
    <source>
        <dbReference type="ARBA" id="ARBA00006175"/>
    </source>
</evidence>
<evidence type="ECO:0000256" key="3">
    <source>
        <dbReference type="ARBA" id="ARBA00022448"/>
    </source>
</evidence>
<comment type="subcellular location">
    <subcellularLocation>
        <location evidence="1">Membrane</location>
        <topology evidence="1">Multi-pass membrane protein</topology>
    </subcellularLocation>
</comment>
<dbReference type="InterPro" id="IPR023271">
    <property type="entry name" value="Aquaporin-like"/>
</dbReference>
<sequence>MQNWHIHFLAEFVGSGLLTLLGGAIMCNIFLKGTNGFKNKGMALSVSFGWAAAVVVAVTIALLISAKVNGGAHINFAITLMYIVGGWEKYVGPYGLIPIYFTGQILGFIAGQILVYILYWANMKMTIEKGLAVNLLVVHCSSPRVGHKRVSMANEYLSMAIFLVGFSFMVGSLGNKAIILNGTSFMFLFILVTAICLAFGGTTAGGINPTKDLTLRILYHFMPFKNKVKAQWEFAWIPVLLPLGAATTIGIIIRFWGN</sequence>
<dbReference type="PRINTS" id="PR00783">
    <property type="entry name" value="MINTRINSICP"/>
</dbReference>
<dbReference type="PANTHER" id="PTHR43829">
    <property type="entry name" value="AQUAPORIN OR AQUAGLYCEROPORIN RELATED"/>
    <property type="match status" value="1"/>
</dbReference>
<accession>A0A2K9BKW6</accession>
<feature type="transmembrane region" description="Helical" evidence="8">
    <location>
        <begin position="12"/>
        <end position="31"/>
    </location>
</feature>
<feature type="transmembrane region" description="Helical" evidence="8">
    <location>
        <begin position="156"/>
        <end position="173"/>
    </location>
</feature>
<dbReference type="AlphaFoldDB" id="A0A2K9BKW6"/>
<reference evidence="9 10" key="1">
    <citation type="submission" date="2017-12" db="EMBL/GenBank/DDBJ databases">
        <title>Mesoplasma syrphidae YJS, Complete Genome.</title>
        <authorList>
            <person name="Knight T.F."/>
            <person name="Citino T."/>
            <person name="Rubinstein R."/>
            <person name="Neuschaefer Z."/>
        </authorList>
    </citation>
    <scope>NUCLEOTIDE SEQUENCE [LARGE SCALE GENOMIC DNA]</scope>
    <source>
        <strain evidence="9 10">YJS</strain>
    </source>
</reference>
<dbReference type="InterPro" id="IPR000425">
    <property type="entry name" value="MIP"/>
</dbReference>
<dbReference type="RefSeq" id="WP_027048260.1">
    <property type="nucleotide sequence ID" value="NZ_CP025257.1"/>
</dbReference>
<evidence type="ECO:0000256" key="8">
    <source>
        <dbReference type="SAM" id="Phobius"/>
    </source>
</evidence>
<feature type="transmembrane region" description="Helical" evidence="8">
    <location>
        <begin position="70"/>
        <end position="87"/>
    </location>
</feature>
<comment type="similarity">
    <text evidence="2 7">Belongs to the MIP/aquaporin (TC 1.A.8) family.</text>
</comment>
<dbReference type="GO" id="GO:0015254">
    <property type="term" value="F:glycerol channel activity"/>
    <property type="evidence" value="ECO:0007669"/>
    <property type="project" value="TreeGrafter"/>
</dbReference>
<keyword evidence="3 7" id="KW-0813">Transport</keyword>
<name>A0A2K9BKW6_9MOLU</name>
<dbReference type="OrthoDB" id="389013at2"/>
<evidence type="ECO:0000256" key="1">
    <source>
        <dbReference type="ARBA" id="ARBA00004141"/>
    </source>
</evidence>
<keyword evidence="5 8" id="KW-1133">Transmembrane helix</keyword>
<evidence type="ECO:0008006" key="11">
    <source>
        <dbReference type="Google" id="ProtNLM"/>
    </source>
</evidence>
<dbReference type="Gene3D" id="1.20.1080.10">
    <property type="entry name" value="Glycerol uptake facilitator protein"/>
    <property type="match status" value="1"/>
</dbReference>
<dbReference type="EMBL" id="CP025257">
    <property type="protein sequence ID" value="AUF83876.1"/>
    <property type="molecule type" value="Genomic_DNA"/>
</dbReference>
<proteinExistence type="inferred from homology"/>
<evidence type="ECO:0000313" key="10">
    <source>
        <dbReference type="Proteomes" id="UP000233419"/>
    </source>
</evidence>
<feature type="transmembrane region" description="Helical" evidence="8">
    <location>
        <begin position="234"/>
        <end position="256"/>
    </location>
</feature>
<feature type="transmembrane region" description="Helical" evidence="8">
    <location>
        <begin position="185"/>
        <end position="207"/>
    </location>
</feature>
<gene>
    <name evidence="9" type="ORF">CXP39_03735</name>
</gene>